<evidence type="ECO:0000256" key="3">
    <source>
        <dbReference type="SAM" id="MobiDB-lite"/>
    </source>
</evidence>
<dbReference type="GO" id="GO:0060090">
    <property type="term" value="F:molecular adaptor activity"/>
    <property type="evidence" value="ECO:0007669"/>
    <property type="project" value="TreeGrafter"/>
</dbReference>
<dbReference type="EMBL" id="GBHO01019176">
    <property type="protein sequence ID" value="JAG24428.1"/>
    <property type="molecule type" value="Transcribed_RNA"/>
</dbReference>
<dbReference type="Pfam" id="PF03359">
    <property type="entry name" value="GKAP"/>
    <property type="match status" value="1"/>
</dbReference>
<feature type="region of interest" description="Disordered" evidence="3">
    <location>
        <begin position="421"/>
        <end position="490"/>
    </location>
</feature>
<feature type="compositionally biased region" description="Low complexity" evidence="3">
    <location>
        <begin position="165"/>
        <end position="184"/>
    </location>
</feature>
<dbReference type="AlphaFoldDB" id="A0A0A9XZZ4"/>
<evidence type="ECO:0000256" key="1">
    <source>
        <dbReference type="ARBA" id="ARBA00008839"/>
    </source>
</evidence>
<protein>
    <submittedName>
        <fullName evidence="4">Disks large-associated protein 1</fullName>
    </submittedName>
</protein>
<comment type="similarity">
    <text evidence="1">Belongs to the SAPAP family.</text>
</comment>
<dbReference type="PANTHER" id="PTHR12353:SF31">
    <property type="entry name" value="LD44824P"/>
    <property type="match status" value="1"/>
</dbReference>
<accession>A0A0A9XZZ4</accession>
<dbReference type="PANTHER" id="PTHR12353">
    <property type="entry name" value="DISKS LARGE-ASSOCIATED PROTEIN DAP SAP90/PSD-95-ASSOCIATED PROTEIN"/>
    <property type="match status" value="1"/>
</dbReference>
<feature type="region of interest" description="Disordered" evidence="3">
    <location>
        <begin position="1"/>
        <end position="42"/>
    </location>
</feature>
<keyword evidence="2" id="KW-0175">Coiled coil</keyword>
<dbReference type="GO" id="GO:0098978">
    <property type="term" value="C:glutamatergic synapse"/>
    <property type="evidence" value="ECO:0007669"/>
    <property type="project" value="TreeGrafter"/>
</dbReference>
<feature type="region of interest" description="Disordered" evidence="3">
    <location>
        <begin position="165"/>
        <end position="188"/>
    </location>
</feature>
<evidence type="ECO:0000313" key="5">
    <source>
        <dbReference type="EMBL" id="JAG35903.1"/>
    </source>
</evidence>
<dbReference type="InterPro" id="IPR005026">
    <property type="entry name" value="SAPAP"/>
</dbReference>
<feature type="compositionally biased region" description="Basic and acidic residues" evidence="3">
    <location>
        <begin position="448"/>
        <end position="473"/>
    </location>
</feature>
<evidence type="ECO:0000256" key="2">
    <source>
        <dbReference type="SAM" id="Coils"/>
    </source>
</evidence>
<dbReference type="EMBL" id="GBHO01007682">
    <property type="protein sequence ID" value="JAG35922.1"/>
    <property type="molecule type" value="Transcribed_RNA"/>
</dbReference>
<dbReference type="GO" id="GO:0099572">
    <property type="term" value="C:postsynaptic specialization"/>
    <property type="evidence" value="ECO:0007669"/>
    <property type="project" value="TreeGrafter"/>
</dbReference>
<feature type="coiled-coil region" evidence="2">
    <location>
        <begin position="318"/>
        <end position="345"/>
    </location>
</feature>
<reference evidence="4" key="1">
    <citation type="journal article" date="2014" name="PLoS ONE">
        <title>Transcriptome-Based Identification of ABC Transporters in the Western Tarnished Plant Bug Lygus hesperus.</title>
        <authorList>
            <person name="Hull J.J."/>
            <person name="Chaney K."/>
            <person name="Geib S.M."/>
            <person name="Fabrick J.A."/>
            <person name="Brent C.S."/>
            <person name="Walsh D."/>
            <person name="Lavine L.C."/>
        </authorList>
    </citation>
    <scope>NUCLEOTIDE SEQUENCE</scope>
</reference>
<feature type="compositionally biased region" description="Polar residues" evidence="3">
    <location>
        <begin position="24"/>
        <end position="34"/>
    </location>
</feature>
<gene>
    <name evidence="4" type="primary">Dlgap1_2</name>
    <name evidence="6" type="synonym">Dlgap1_0</name>
    <name evidence="5" type="synonym">Dlgap1_1</name>
    <name evidence="6" type="ORF">CM83_98463</name>
    <name evidence="4" type="ORF">CM83_98466</name>
    <name evidence="5" type="ORF">CM83_98467</name>
</gene>
<name>A0A0A9XZZ4_LYGHE</name>
<dbReference type="EMBL" id="GBHO01007701">
    <property type="protein sequence ID" value="JAG35903.1"/>
    <property type="molecule type" value="Transcribed_RNA"/>
</dbReference>
<evidence type="ECO:0000313" key="4">
    <source>
        <dbReference type="EMBL" id="JAG24428.1"/>
    </source>
</evidence>
<sequence length="490" mass="54286">MVAPDSLMEPPMERSSSKDPSPPLTNGNEAQETSQEPEEVHRPPSYVALACCISGYTTLVYDSKQRQTLRSRPASPIRVDGGRNPTYASECGNFLTPNPRDQSENKMQTQGKGNTYGLDFLNGCGGLHSPRHVANMTITKENINYKSSIVSESYSSYSSSSRYTYTTNTPTSSPTVNGNSSNGSKLITPTNITQQLSPSSFIVQRVERLYGPGALAQGFYTVRKTTSNKTTQKETTTPQSKIEKNEDSLPVLKLLRPEFRAQLTVANRKGRTSVPDKSSDSDDVKEMENLQVTDEVDATAQKPEKINGEEIKDGHYFLKLHSNQVQTLENLAEMVEKELLGCENEEACGILRAASGKARLLVAQKLNQFKGLCLKNIEQSSSDDFPTTNEDLAGFWDMVMIQVEDVISECNKIKKLKNNNWKQEDDKTDGPKGPTPKVSVSAKKAAPKKTDPKAKEASRARDEARRKLIEEKRKAMKSNQTQPNPDMFVV</sequence>
<reference evidence="4" key="2">
    <citation type="submission" date="2014-07" db="EMBL/GenBank/DDBJ databases">
        <authorList>
            <person name="Hull J."/>
        </authorList>
    </citation>
    <scope>NUCLEOTIDE SEQUENCE</scope>
</reference>
<dbReference type="GO" id="GO:0023052">
    <property type="term" value="P:signaling"/>
    <property type="evidence" value="ECO:0007669"/>
    <property type="project" value="InterPro"/>
</dbReference>
<organism evidence="4">
    <name type="scientific">Lygus hesperus</name>
    <name type="common">Western plant bug</name>
    <dbReference type="NCBI Taxonomy" id="30085"/>
    <lineage>
        <taxon>Eukaryota</taxon>
        <taxon>Metazoa</taxon>
        <taxon>Ecdysozoa</taxon>
        <taxon>Arthropoda</taxon>
        <taxon>Hexapoda</taxon>
        <taxon>Insecta</taxon>
        <taxon>Pterygota</taxon>
        <taxon>Neoptera</taxon>
        <taxon>Paraneoptera</taxon>
        <taxon>Hemiptera</taxon>
        <taxon>Heteroptera</taxon>
        <taxon>Panheteroptera</taxon>
        <taxon>Cimicomorpha</taxon>
        <taxon>Miridae</taxon>
        <taxon>Mirini</taxon>
        <taxon>Lygus</taxon>
    </lineage>
</organism>
<feature type="region of interest" description="Disordered" evidence="3">
    <location>
        <begin position="65"/>
        <end position="86"/>
    </location>
</feature>
<proteinExistence type="inferred from homology"/>
<evidence type="ECO:0000313" key="6">
    <source>
        <dbReference type="EMBL" id="JAG35922.1"/>
    </source>
</evidence>